<evidence type="ECO:0000313" key="2">
    <source>
        <dbReference type="EMBL" id="KAA8635475.1"/>
    </source>
</evidence>
<dbReference type="PANTHER" id="PTHR10039">
    <property type="entry name" value="AMELOGENIN"/>
    <property type="match status" value="1"/>
</dbReference>
<dbReference type="AlphaFoldDB" id="A0A8S9A4E5"/>
<name>A0A8S9A4E5_SORMA</name>
<sequence>MYSGMFLWARLVLDYLSTNIFFSGREVREAVDLLPIKLSEFYARILSQLTSRFDQRSVERLRSILGWIAFAKRPLTRGEIRSALAFGQGDHTVEEPVPRYIFDLGAPLLEEHPDTAFSFVHISVKEYLQTPGCILFLDQLAATCEHATATITCLISGLWVFSGNLADDTRINLIVKGLYGLHIYANHFWLEYLLDAVSTASRLVKGSPLYRAAQELANTLSVQSGIQTYPTPGTHESTTSRDTRLQFLEEHKAIYVMVRKELGERTNHSKLPKNGDKVTLTASSLRPPKDFQSLLLAMQSSIRHVLALSTIPGVLPEDLDRFKNEFRTSAFTCRFPNFSRAALRFNDEKLQSAHETGHTQRINCVILGCQYPPFASTRALRDHVSRCHQTQNAIRKRIKRTSGGKLSSEPVIQKMPALTSMADFYPGSTSYPHPPPPPLLLTSWPAPYLADPPTSRLWPPSISLSDINKEYSVINFSFFEPQPNDIIPQDQAHGQSNQGTLGDYIGRSLLTLRGTSEDPSQEEEDLLQEWKTVNEEISSHIQPTESQVDENEVISDKEDPRDQSLWYGLSAWNDEVSTEESRHMELKEFDN</sequence>
<gene>
    <name evidence="2" type="ORF">SMACR_12714</name>
</gene>
<dbReference type="EMBL" id="NMPR01000012">
    <property type="protein sequence ID" value="KAA8635475.1"/>
    <property type="molecule type" value="Genomic_DNA"/>
</dbReference>
<organism evidence="2 3">
    <name type="scientific">Sordaria macrospora</name>
    <dbReference type="NCBI Taxonomy" id="5147"/>
    <lineage>
        <taxon>Eukaryota</taxon>
        <taxon>Fungi</taxon>
        <taxon>Dikarya</taxon>
        <taxon>Ascomycota</taxon>
        <taxon>Pezizomycotina</taxon>
        <taxon>Sordariomycetes</taxon>
        <taxon>Sordariomycetidae</taxon>
        <taxon>Sordariales</taxon>
        <taxon>Sordariaceae</taxon>
        <taxon>Sordaria</taxon>
    </lineage>
</organism>
<evidence type="ECO:0000313" key="3">
    <source>
        <dbReference type="Proteomes" id="UP000433876"/>
    </source>
</evidence>
<dbReference type="VEuPathDB" id="FungiDB:SMAC_12714"/>
<proteinExistence type="predicted"/>
<evidence type="ECO:0000256" key="1">
    <source>
        <dbReference type="SAM" id="MobiDB-lite"/>
    </source>
</evidence>
<dbReference type="Proteomes" id="UP000433876">
    <property type="component" value="Unassembled WGS sequence"/>
</dbReference>
<feature type="region of interest" description="Disordered" evidence="1">
    <location>
        <begin position="538"/>
        <end position="560"/>
    </location>
</feature>
<accession>A0A8S9A4E5</accession>
<comment type="caution">
    <text evidence="2">The sequence shown here is derived from an EMBL/GenBank/DDBJ whole genome shotgun (WGS) entry which is preliminary data.</text>
</comment>
<reference evidence="2 3" key="1">
    <citation type="submission" date="2017-07" db="EMBL/GenBank/DDBJ databases">
        <title>Genome sequence of the Sordaria macrospora wild type strain R19027.</title>
        <authorList>
            <person name="Nowrousian M."/>
            <person name="Teichert I."/>
            <person name="Kueck U."/>
        </authorList>
    </citation>
    <scope>NUCLEOTIDE SEQUENCE [LARGE SCALE GENOMIC DNA]</scope>
    <source>
        <strain evidence="2 3">R19027</strain>
        <tissue evidence="2">Mycelium</tissue>
    </source>
</reference>
<dbReference type="PANTHER" id="PTHR10039:SF14">
    <property type="entry name" value="NACHT DOMAIN-CONTAINING PROTEIN"/>
    <property type="match status" value="1"/>
</dbReference>
<protein>
    <submittedName>
        <fullName evidence="2">Uncharacterized protein</fullName>
    </submittedName>
</protein>